<proteinExistence type="predicted"/>
<sequence length="518" mass="57553">MPLDETLPIYRYQPDRNNPLRTTISFSQNSSVPSPRYVKIHAESTPNAYQFSLHDSTFTDQVFAACSAILEPLHGTLNVDTVRKERRKSSFGLEDSSSSSQFRIPSKATIRLLNPDFDITLTQHTPSGPFGTPYWEFALPLIPFSQPTPSLLDRSLPQTSELVYFRWKRDSVLSRSTLKCTYHPTPLPGSGKKGADEPDITIALFANWEGSSKETGGVFQGKGELTVFEMNQRRLEIQDWKGLEVALVCTARCLADVWFGGNRRELFQVGASPVGTPSGGATTNGAAPTNGYGMPGRTPSYPPPQQQQQAMPGNYYPPEKQRPPAQQQPQRTAHSLPQHQQPSQQFRPASSTPRPQNQRPPKPRQDAALLAAQEREARRLQAQFEAEERAAAAARQAAVDRETERLRREYEAEARRMAELQRQRQQQAVPPRLPSRTQHRPSQSIPGAYPNGGLAVPQQTMTKRRSFLGLNLFGGRSKSDVGTLGAVPEGVQYVPANGGGGRRKEKGNKLAKKKSSFW</sequence>
<feature type="region of interest" description="Disordered" evidence="1">
    <location>
        <begin position="270"/>
        <end position="367"/>
    </location>
</feature>
<protein>
    <submittedName>
        <fullName evidence="2">Uncharacterized protein</fullName>
    </submittedName>
</protein>
<evidence type="ECO:0000313" key="3">
    <source>
        <dbReference type="Proteomes" id="UP000275078"/>
    </source>
</evidence>
<keyword evidence="3" id="KW-1185">Reference proteome</keyword>
<name>A0A3N4INF3_ASCIM</name>
<evidence type="ECO:0000313" key="2">
    <source>
        <dbReference type="EMBL" id="RPA83104.1"/>
    </source>
</evidence>
<gene>
    <name evidence="2" type="ORF">BJ508DRAFT_413758</name>
</gene>
<dbReference type="STRING" id="1160509.A0A3N4INF3"/>
<evidence type="ECO:0000256" key="1">
    <source>
        <dbReference type="SAM" id="MobiDB-lite"/>
    </source>
</evidence>
<feature type="compositionally biased region" description="Basic residues" evidence="1">
    <location>
        <begin position="501"/>
        <end position="518"/>
    </location>
</feature>
<reference evidence="2 3" key="1">
    <citation type="journal article" date="2018" name="Nat. Ecol. Evol.">
        <title>Pezizomycetes genomes reveal the molecular basis of ectomycorrhizal truffle lifestyle.</title>
        <authorList>
            <person name="Murat C."/>
            <person name="Payen T."/>
            <person name="Noel B."/>
            <person name="Kuo A."/>
            <person name="Morin E."/>
            <person name="Chen J."/>
            <person name="Kohler A."/>
            <person name="Krizsan K."/>
            <person name="Balestrini R."/>
            <person name="Da Silva C."/>
            <person name="Montanini B."/>
            <person name="Hainaut M."/>
            <person name="Levati E."/>
            <person name="Barry K.W."/>
            <person name="Belfiori B."/>
            <person name="Cichocki N."/>
            <person name="Clum A."/>
            <person name="Dockter R.B."/>
            <person name="Fauchery L."/>
            <person name="Guy J."/>
            <person name="Iotti M."/>
            <person name="Le Tacon F."/>
            <person name="Lindquist E.A."/>
            <person name="Lipzen A."/>
            <person name="Malagnac F."/>
            <person name="Mello A."/>
            <person name="Molinier V."/>
            <person name="Miyauchi S."/>
            <person name="Poulain J."/>
            <person name="Riccioni C."/>
            <person name="Rubini A."/>
            <person name="Sitrit Y."/>
            <person name="Splivallo R."/>
            <person name="Traeger S."/>
            <person name="Wang M."/>
            <person name="Zifcakova L."/>
            <person name="Wipf D."/>
            <person name="Zambonelli A."/>
            <person name="Paolocci F."/>
            <person name="Nowrousian M."/>
            <person name="Ottonello S."/>
            <person name="Baldrian P."/>
            <person name="Spatafora J.W."/>
            <person name="Henrissat B."/>
            <person name="Nagy L.G."/>
            <person name="Aury J.M."/>
            <person name="Wincker P."/>
            <person name="Grigoriev I.V."/>
            <person name="Bonfante P."/>
            <person name="Martin F.M."/>
        </authorList>
    </citation>
    <scope>NUCLEOTIDE SEQUENCE [LARGE SCALE GENOMIC DNA]</scope>
    <source>
        <strain evidence="2 3">RN42</strain>
    </source>
</reference>
<dbReference type="AlphaFoldDB" id="A0A3N4INF3"/>
<dbReference type="Proteomes" id="UP000275078">
    <property type="component" value="Unassembled WGS sequence"/>
</dbReference>
<feature type="compositionally biased region" description="Low complexity" evidence="1">
    <location>
        <begin position="323"/>
        <end position="345"/>
    </location>
</feature>
<feature type="region of interest" description="Disordered" evidence="1">
    <location>
        <begin position="490"/>
        <end position="518"/>
    </location>
</feature>
<organism evidence="2 3">
    <name type="scientific">Ascobolus immersus RN42</name>
    <dbReference type="NCBI Taxonomy" id="1160509"/>
    <lineage>
        <taxon>Eukaryota</taxon>
        <taxon>Fungi</taxon>
        <taxon>Dikarya</taxon>
        <taxon>Ascomycota</taxon>
        <taxon>Pezizomycotina</taxon>
        <taxon>Pezizomycetes</taxon>
        <taxon>Pezizales</taxon>
        <taxon>Ascobolaceae</taxon>
        <taxon>Ascobolus</taxon>
    </lineage>
</organism>
<feature type="region of interest" description="Disordered" evidence="1">
    <location>
        <begin position="416"/>
        <end position="456"/>
    </location>
</feature>
<dbReference type="OrthoDB" id="3357341at2759"/>
<dbReference type="EMBL" id="ML119667">
    <property type="protein sequence ID" value="RPA83104.1"/>
    <property type="molecule type" value="Genomic_DNA"/>
</dbReference>
<accession>A0A3N4INF3</accession>